<evidence type="ECO:0000256" key="4">
    <source>
        <dbReference type="ARBA" id="ARBA00023136"/>
    </source>
</evidence>
<dbReference type="PANTHER" id="PTHR43077:SF10">
    <property type="entry name" value="TRANSPORT PERMEASE PROTEIN"/>
    <property type="match status" value="1"/>
</dbReference>
<dbReference type="SUPFAM" id="SSF101967">
    <property type="entry name" value="Adhesin YadA, collagen-binding domain"/>
    <property type="match status" value="2"/>
</dbReference>
<comment type="subcellular location">
    <subcellularLocation>
        <location evidence="1">Membrane</location>
        <topology evidence="1">Multi-pass membrane protein</topology>
    </subcellularLocation>
</comment>
<reference evidence="7 8" key="1">
    <citation type="submission" date="2021-01" db="EMBL/GenBank/DDBJ databases">
        <title>Sequencing the genomes of 1000 actinobacteria strains.</title>
        <authorList>
            <person name="Klenk H.-P."/>
        </authorList>
    </citation>
    <scope>NUCLEOTIDE SEQUENCE [LARGE SCALE GENOMIC DNA]</scope>
    <source>
        <strain evidence="7 8">DSM 18662</strain>
    </source>
</reference>
<keyword evidence="3 5" id="KW-1133">Transmembrane helix</keyword>
<dbReference type="NCBIfam" id="TIGR03061">
    <property type="entry name" value="pip_yhgE_Nterm"/>
    <property type="match status" value="1"/>
</dbReference>
<dbReference type="InterPro" id="IPR051328">
    <property type="entry name" value="T7SS_ABC-Transporter"/>
</dbReference>
<dbReference type="InterPro" id="IPR013525">
    <property type="entry name" value="ABC2_TM"/>
</dbReference>
<feature type="transmembrane region" description="Helical" evidence="5">
    <location>
        <begin position="746"/>
        <end position="768"/>
    </location>
</feature>
<keyword evidence="4 5" id="KW-0472">Membrane</keyword>
<dbReference type="PANTHER" id="PTHR43077">
    <property type="entry name" value="TRANSPORT PERMEASE YVFS-RELATED"/>
    <property type="match status" value="1"/>
</dbReference>
<dbReference type="InterPro" id="IPR023908">
    <property type="entry name" value="xxxLxxG_rpt"/>
</dbReference>
<evidence type="ECO:0000259" key="6">
    <source>
        <dbReference type="Pfam" id="PF12698"/>
    </source>
</evidence>
<evidence type="ECO:0000256" key="1">
    <source>
        <dbReference type="ARBA" id="ARBA00004141"/>
    </source>
</evidence>
<dbReference type="InterPro" id="IPR011049">
    <property type="entry name" value="Serralysin-like_metalloprot_C"/>
</dbReference>
<feature type="transmembrane region" description="Helical" evidence="5">
    <location>
        <begin position="679"/>
        <end position="703"/>
    </location>
</feature>
<dbReference type="Gene3D" id="3.40.1710.10">
    <property type="entry name" value="abc type-2 transporter like domain"/>
    <property type="match status" value="1"/>
</dbReference>
<evidence type="ECO:0000256" key="3">
    <source>
        <dbReference type="ARBA" id="ARBA00022989"/>
    </source>
</evidence>
<sequence>MPVHIEHATAGRKVGWPGLVGLLLIPLLIAGGFVWATWDNTQRLDRVDAAIVNNDKPVTIKGQVVPLGRQLSAGLMKDVPEPTSGQSAEEAPKNYNWTLSSDADAAEGLRSGRYTAVVTIPENFSAAATSYGGDDPAKARQATIDVQVSAVTQIVDPALSQAIVAAATGALNSQLTTTYLDNIYVGFNQLNKQFGTVADAAGKLDDGAQQLAGGIGDTHQGAKDLAGGLQDLSGGAGELATGVKGLSTGTGDLAAGLKDLATGGKALSTGTQGLADGMRKLADGSGGLQSGTADLASGLQKLKSGSKDLPSQVALLDKGASGLAGGVGSLSDGAGRLADGAAQLDRNLPALASGSTQVATGASGLAAGLDTYRNAVAGLPTAITCQAAGITDPASCRAFEAGVSAASKAAVQGLEQPGPRNQPSLIVGAAALSKGAGQLASGVNGTAQQPGLVAGVAGLATGSAKLSDGADALAAGATQLANGTGQLSKGVPALVKGIAGAADGAQQLADGAAPLVKGISDAADGAERLASGVPGLAKGMADAADGAKKLADGADQLSFGADGLAKGTAGTADGAGQLADGLGKLATGATGLANGTQALHRGLVKGAGQVPTYSAAERKNLSEVVAAPVTTGDQQASIFSDVSAAAFLAVVALWLGALATYLVVRAVSARTLSSMRPSWLLALQALAPGWAMSVLQAIGLTIITGHLLDLSPGRFAGVLGLSLLAGLTFVALNHALVAAFGGAGRFISVVLVVLTAAGSLLSAVPGFFDVVRPLLPLSPALEGIKAVAGGGTGAGRQVGLLAAWLLVSVTVSVMATARKRQTTADALVRGSY</sequence>
<feature type="domain" description="ABC-2 type transporter transmembrane" evidence="6">
    <location>
        <begin position="21"/>
        <end position="181"/>
    </location>
</feature>
<evidence type="ECO:0000256" key="2">
    <source>
        <dbReference type="ARBA" id="ARBA00022692"/>
    </source>
</evidence>
<evidence type="ECO:0000313" key="8">
    <source>
        <dbReference type="Proteomes" id="UP000704762"/>
    </source>
</evidence>
<proteinExistence type="predicted"/>
<dbReference type="EMBL" id="JAFBCF010000001">
    <property type="protein sequence ID" value="MBM7799178.1"/>
    <property type="molecule type" value="Genomic_DNA"/>
</dbReference>
<dbReference type="NCBIfam" id="TIGR03057">
    <property type="entry name" value="xxxLxxG_by_4"/>
    <property type="match status" value="3"/>
</dbReference>
<evidence type="ECO:0000313" key="7">
    <source>
        <dbReference type="EMBL" id="MBM7799178.1"/>
    </source>
</evidence>
<gene>
    <name evidence="7" type="ORF">JOE57_002099</name>
</gene>
<evidence type="ECO:0000256" key="5">
    <source>
        <dbReference type="SAM" id="Phobius"/>
    </source>
</evidence>
<dbReference type="Pfam" id="PF12698">
    <property type="entry name" value="ABC2_membrane_3"/>
    <property type="match status" value="1"/>
</dbReference>
<keyword evidence="2 5" id="KW-0812">Transmembrane</keyword>
<feature type="transmembrane region" description="Helical" evidence="5">
    <location>
        <begin position="798"/>
        <end position="817"/>
    </location>
</feature>
<dbReference type="Proteomes" id="UP000704762">
    <property type="component" value="Unassembled WGS sequence"/>
</dbReference>
<protein>
    <submittedName>
        <fullName evidence="7">Membrane protein</fullName>
    </submittedName>
</protein>
<feature type="transmembrane region" description="Helical" evidence="5">
    <location>
        <begin position="644"/>
        <end position="667"/>
    </location>
</feature>
<keyword evidence="8" id="KW-1185">Reference proteome</keyword>
<dbReference type="RefSeq" id="WP_204917755.1">
    <property type="nucleotide sequence ID" value="NZ_BAAAQP010000001.1"/>
</dbReference>
<organism evidence="7 8">
    <name type="scientific">Microlunatus panaciterrae</name>
    <dbReference type="NCBI Taxonomy" id="400768"/>
    <lineage>
        <taxon>Bacteria</taxon>
        <taxon>Bacillati</taxon>
        <taxon>Actinomycetota</taxon>
        <taxon>Actinomycetes</taxon>
        <taxon>Propionibacteriales</taxon>
        <taxon>Propionibacteriaceae</taxon>
        <taxon>Microlunatus</taxon>
    </lineage>
</organism>
<feature type="transmembrane region" description="Helical" evidence="5">
    <location>
        <begin position="14"/>
        <end position="38"/>
    </location>
</feature>
<name>A0ABS2RKD1_9ACTN</name>
<dbReference type="InterPro" id="IPR017500">
    <property type="entry name" value="Phage_infect_YhgE_N"/>
</dbReference>
<feature type="transmembrane region" description="Helical" evidence="5">
    <location>
        <begin position="715"/>
        <end position="739"/>
    </location>
</feature>
<comment type="caution">
    <text evidence="7">The sequence shown here is derived from an EMBL/GenBank/DDBJ whole genome shotgun (WGS) entry which is preliminary data.</text>
</comment>
<accession>A0ABS2RKD1</accession>